<feature type="compositionally biased region" description="Basic residues" evidence="1">
    <location>
        <begin position="1"/>
        <end position="10"/>
    </location>
</feature>
<name>A0AB38DV41_XANCH</name>
<dbReference type="Proteomes" id="UP000234181">
    <property type="component" value="Unassembled WGS sequence"/>
</dbReference>
<accession>A0AB38DV41</accession>
<dbReference type="EMBL" id="OCYS01000024">
    <property type="protein sequence ID" value="SON81338.1"/>
    <property type="molecule type" value="Genomic_DNA"/>
</dbReference>
<dbReference type="AlphaFoldDB" id="A0AB38DV41"/>
<gene>
    <name evidence="2" type="ORF">XAP6984_170014</name>
    <name evidence="3" type="ORF">XAP7430_120014</name>
</gene>
<comment type="caution">
    <text evidence="3">The sequence shown here is derived from an EMBL/GenBank/DDBJ whole genome shotgun (WGS) entry which is preliminary data.</text>
</comment>
<proteinExistence type="predicted"/>
<evidence type="ECO:0000313" key="5">
    <source>
        <dbReference type="Proteomes" id="UP000234181"/>
    </source>
</evidence>
<evidence type="ECO:0000313" key="3">
    <source>
        <dbReference type="EMBL" id="SON81338.1"/>
    </source>
</evidence>
<dbReference type="EMBL" id="OCYT01000070">
    <property type="protein sequence ID" value="SON78014.1"/>
    <property type="molecule type" value="Genomic_DNA"/>
</dbReference>
<organism evidence="3 4">
    <name type="scientific">Xanthomonas campestris pv. phaseoli</name>
    <dbReference type="NCBI Taxonomy" id="317013"/>
    <lineage>
        <taxon>Bacteria</taxon>
        <taxon>Pseudomonadati</taxon>
        <taxon>Pseudomonadota</taxon>
        <taxon>Gammaproteobacteria</taxon>
        <taxon>Lysobacterales</taxon>
        <taxon>Lysobacteraceae</taxon>
        <taxon>Xanthomonas</taxon>
    </lineage>
</organism>
<evidence type="ECO:0000313" key="4">
    <source>
        <dbReference type="Proteomes" id="UP000234166"/>
    </source>
</evidence>
<sequence>MVRWIGRRHSAGSGENSTDTRRAAAEAINGSDTTGRECAHVPRDRRGHHSTYLQYPDRDAGIEFSCTREKRIRLRHRCKSEGHG</sequence>
<protein>
    <submittedName>
        <fullName evidence="3">Uncharacterized protein</fullName>
    </submittedName>
</protein>
<keyword evidence="5" id="KW-1185">Reference proteome</keyword>
<feature type="region of interest" description="Disordered" evidence="1">
    <location>
        <begin position="1"/>
        <end position="52"/>
    </location>
</feature>
<dbReference type="Proteomes" id="UP000234166">
    <property type="component" value="Unassembled WGS sequence"/>
</dbReference>
<feature type="compositionally biased region" description="Basic and acidic residues" evidence="1">
    <location>
        <begin position="34"/>
        <end position="44"/>
    </location>
</feature>
<evidence type="ECO:0000256" key="1">
    <source>
        <dbReference type="SAM" id="MobiDB-lite"/>
    </source>
</evidence>
<reference evidence="4 5" key="1">
    <citation type="submission" date="2017-10" db="EMBL/GenBank/DDBJ databases">
        <authorList>
            <person name="Regsiter A."/>
            <person name="William W."/>
        </authorList>
    </citation>
    <scope>NUCLEOTIDE SEQUENCE [LARGE SCALE GENOMIC DNA]</scope>
    <source>
        <strain evidence="2 5">CFBP6984</strain>
        <strain evidence="3 4">CFBP7430</strain>
    </source>
</reference>
<evidence type="ECO:0000313" key="2">
    <source>
        <dbReference type="EMBL" id="SON78014.1"/>
    </source>
</evidence>